<evidence type="ECO:0000256" key="3">
    <source>
        <dbReference type="ARBA" id="ARBA00023163"/>
    </source>
</evidence>
<evidence type="ECO:0000256" key="2">
    <source>
        <dbReference type="ARBA" id="ARBA00023125"/>
    </source>
</evidence>
<sequence>MARLSRVEQQERNKAKVLAAARAEFAERGYREAKVDAIAERAELTRGAVYSNFPGKRALYFAVLAELAAEVPIAAHVRPGENPVDALGAFAGAWMARLPASGFGVDMLSEVRAEELTRRPFTQLLKLNALVLSLALEHLAPPVSIADAPPRRFGRLAETVLTTLYGAGELATAAPGFGEPFDVISACERLAGMELNDWWAPPEQVTVPVPDDLPWSAPEMVDRVRAEPVELAEDGLLAVVGLHRLAVLEEAVRAGGPVTAVLVTSAPAELLPLAQLVLAQLSGCLRQAFPRSAWPALRIVCDQTGAVAKAAGLSAVSDATEAAVRISGGRITARAEGPGACHAIGARTPQRR</sequence>
<proteinExistence type="predicted"/>
<dbReference type="EMBL" id="SLXQ01000001">
    <property type="protein sequence ID" value="TCP57507.1"/>
    <property type="molecule type" value="Genomic_DNA"/>
</dbReference>
<dbReference type="GO" id="GO:0003700">
    <property type="term" value="F:DNA-binding transcription factor activity"/>
    <property type="evidence" value="ECO:0007669"/>
    <property type="project" value="TreeGrafter"/>
</dbReference>
<dbReference type="RefSeq" id="WP_132875978.1">
    <property type="nucleotide sequence ID" value="NZ_SLXQ01000001.1"/>
</dbReference>
<keyword evidence="3" id="KW-0804">Transcription</keyword>
<feature type="DNA-binding region" description="H-T-H motif" evidence="4">
    <location>
        <begin position="34"/>
        <end position="53"/>
    </location>
</feature>
<evidence type="ECO:0000313" key="6">
    <source>
        <dbReference type="EMBL" id="TCP57507.1"/>
    </source>
</evidence>
<dbReference type="OrthoDB" id="3813186at2"/>
<keyword evidence="2 4" id="KW-0238">DNA-binding</keyword>
<keyword evidence="7" id="KW-1185">Reference proteome</keyword>
<dbReference type="InterPro" id="IPR050109">
    <property type="entry name" value="HTH-type_TetR-like_transc_reg"/>
</dbReference>
<dbReference type="InterPro" id="IPR001647">
    <property type="entry name" value="HTH_TetR"/>
</dbReference>
<evidence type="ECO:0000259" key="5">
    <source>
        <dbReference type="PROSITE" id="PS50977"/>
    </source>
</evidence>
<dbReference type="Gene3D" id="1.10.357.10">
    <property type="entry name" value="Tetracycline Repressor, domain 2"/>
    <property type="match status" value="1"/>
</dbReference>
<dbReference type="Proteomes" id="UP000294911">
    <property type="component" value="Unassembled WGS sequence"/>
</dbReference>
<dbReference type="GO" id="GO:0000976">
    <property type="term" value="F:transcription cis-regulatory region binding"/>
    <property type="evidence" value="ECO:0007669"/>
    <property type="project" value="TreeGrafter"/>
</dbReference>
<name>A0A4R2R650_9PSEU</name>
<dbReference type="PANTHER" id="PTHR30055">
    <property type="entry name" value="HTH-TYPE TRANSCRIPTIONAL REGULATOR RUTR"/>
    <property type="match status" value="1"/>
</dbReference>
<dbReference type="Pfam" id="PF00440">
    <property type="entry name" value="TetR_N"/>
    <property type="match status" value="1"/>
</dbReference>
<accession>A0A4R2R650</accession>
<organism evidence="6 7">
    <name type="scientific">Tamaricihabitans halophyticus</name>
    <dbReference type="NCBI Taxonomy" id="1262583"/>
    <lineage>
        <taxon>Bacteria</taxon>
        <taxon>Bacillati</taxon>
        <taxon>Actinomycetota</taxon>
        <taxon>Actinomycetes</taxon>
        <taxon>Pseudonocardiales</taxon>
        <taxon>Pseudonocardiaceae</taxon>
        <taxon>Tamaricihabitans</taxon>
    </lineage>
</organism>
<feature type="domain" description="HTH tetR-type" evidence="5">
    <location>
        <begin position="11"/>
        <end position="71"/>
    </location>
</feature>
<dbReference type="PROSITE" id="PS50977">
    <property type="entry name" value="HTH_TETR_2"/>
    <property type="match status" value="1"/>
</dbReference>
<dbReference type="PRINTS" id="PR00455">
    <property type="entry name" value="HTHTETR"/>
</dbReference>
<reference evidence="6 7" key="1">
    <citation type="submission" date="2019-03" db="EMBL/GenBank/DDBJ databases">
        <title>Genomic Encyclopedia of Type Strains, Phase IV (KMG-IV): sequencing the most valuable type-strain genomes for metagenomic binning, comparative biology and taxonomic classification.</title>
        <authorList>
            <person name="Goeker M."/>
        </authorList>
    </citation>
    <scope>NUCLEOTIDE SEQUENCE [LARGE SCALE GENOMIC DNA]</scope>
    <source>
        <strain evidence="6 7">DSM 45765</strain>
    </source>
</reference>
<keyword evidence="1" id="KW-0805">Transcription regulation</keyword>
<dbReference type="AlphaFoldDB" id="A0A4R2R650"/>
<evidence type="ECO:0000256" key="4">
    <source>
        <dbReference type="PROSITE-ProRule" id="PRU00335"/>
    </source>
</evidence>
<gene>
    <name evidence="6" type="ORF">EV191_1011464</name>
</gene>
<evidence type="ECO:0000256" key="1">
    <source>
        <dbReference type="ARBA" id="ARBA00023015"/>
    </source>
</evidence>
<evidence type="ECO:0000313" key="7">
    <source>
        <dbReference type="Proteomes" id="UP000294911"/>
    </source>
</evidence>
<dbReference type="InterPro" id="IPR009057">
    <property type="entry name" value="Homeodomain-like_sf"/>
</dbReference>
<dbReference type="PANTHER" id="PTHR30055:SF234">
    <property type="entry name" value="HTH-TYPE TRANSCRIPTIONAL REGULATOR BETI"/>
    <property type="match status" value="1"/>
</dbReference>
<comment type="caution">
    <text evidence="6">The sequence shown here is derived from an EMBL/GenBank/DDBJ whole genome shotgun (WGS) entry which is preliminary data.</text>
</comment>
<dbReference type="SUPFAM" id="SSF46689">
    <property type="entry name" value="Homeodomain-like"/>
    <property type="match status" value="1"/>
</dbReference>
<protein>
    <submittedName>
        <fullName evidence="6">TetR family transcriptional regulator</fullName>
    </submittedName>
</protein>